<dbReference type="PANTHER" id="PTHR33121">
    <property type="entry name" value="CYCLIC DI-GMP PHOSPHODIESTERASE PDEF"/>
    <property type="match status" value="1"/>
</dbReference>
<dbReference type="Pfam" id="PF00563">
    <property type="entry name" value="EAL"/>
    <property type="match status" value="1"/>
</dbReference>
<dbReference type="AlphaFoldDB" id="A0A1M5A3L7"/>
<feature type="transmembrane region" description="Helical" evidence="1">
    <location>
        <begin position="73"/>
        <end position="96"/>
    </location>
</feature>
<keyword evidence="1" id="KW-0472">Membrane</keyword>
<feature type="transmembrane region" description="Helical" evidence="1">
    <location>
        <begin position="173"/>
        <end position="193"/>
    </location>
</feature>
<dbReference type="InterPro" id="IPR035919">
    <property type="entry name" value="EAL_sf"/>
</dbReference>
<evidence type="ECO:0000313" key="3">
    <source>
        <dbReference type="EMBL" id="SHF24910.1"/>
    </source>
</evidence>
<dbReference type="EMBL" id="FQUG01000010">
    <property type="protein sequence ID" value="SHF24910.1"/>
    <property type="molecule type" value="Genomic_DNA"/>
</dbReference>
<dbReference type="SMART" id="SM00052">
    <property type="entry name" value="EAL"/>
    <property type="match status" value="1"/>
</dbReference>
<dbReference type="PROSITE" id="PS50883">
    <property type="entry name" value="EAL"/>
    <property type="match status" value="1"/>
</dbReference>
<evidence type="ECO:0000256" key="1">
    <source>
        <dbReference type="SAM" id="Phobius"/>
    </source>
</evidence>
<dbReference type="InterPro" id="IPR050706">
    <property type="entry name" value="Cyclic-di-GMP_PDE-like"/>
</dbReference>
<feature type="domain" description="EAL" evidence="2">
    <location>
        <begin position="383"/>
        <end position="639"/>
    </location>
</feature>
<protein>
    <submittedName>
        <fullName evidence="3">EAL domain, c-di-GMP-specific phosphodiesterase class I (Or its enzymatically inactive variant)</fullName>
    </submittedName>
</protein>
<dbReference type="SUPFAM" id="SSF141868">
    <property type="entry name" value="EAL domain-like"/>
    <property type="match status" value="1"/>
</dbReference>
<keyword evidence="1" id="KW-1133">Transmembrane helix</keyword>
<feature type="transmembrane region" description="Helical" evidence="1">
    <location>
        <begin position="147"/>
        <end position="164"/>
    </location>
</feature>
<dbReference type="GO" id="GO:0071111">
    <property type="term" value="F:cyclic-guanylate-specific phosphodiesterase activity"/>
    <property type="evidence" value="ECO:0007669"/>
    <property type="project" value="InterPro"/>
</dbReference>
<dbReference type="RefSeq" id="WP_072936299.1">
    <property type="nucleotide sequence ID" value="NZ_FQUG01000010.1"/>
</dbReference>
<feature type="transmembrane region" description="Helical" evidence="1">
    <location>
        <begin position="35"/>
        <end position="61"/>
    </location>
</feature>
<feature type="transmembrane region" description="Helical" evidence="1">
    <location>
        <begin position="103"/>
        <end position="127"/>
    </location>
</feature>
<name>A0A1M5A3L7_9FIRM</name>
<dbReference type="PANTHER" id="PTHR33121:SF79">
    <property type="entry name" value="CYCLIC DI-GMP PHOSPHODIESTERASE PDED-RELATED"/>
    <property type="match status" value="1"/>
</dbReference>
<dbReference type="Proteomes" id="UP000184404">
    <property type="component" value="Unassembled WGS sequence"/>
</dbReference>
<dbReference type="STRING" id="1123243.SAMN02745190_02192"/>
<dbReference type="OrthoDB" id="9805474at2"/>
<evidence type="ECO:0000313" key="4">
    <source>
        <dbReference type="Proteomes" id="UP000184404"/>
    </source>
</evidence>
<dbReference type="Gene3D" id="3.20.20.450">
    <property type="entry name" value="EAL domain"/>
    <property type="match status" value="1"/>
</dbReference>
<reference evidence="3 4" key="1">
    <citation type="submission" date="2016-11" db="EMBL/GenBank/DDBJ databases">
        <authorList>
            <person name="Jaros S."/>
            <person name="Januszkiewicz K."/>
            <person name="Wedrychowicz H."/>
        </authorList>
    </citation>
    <scope>NUCLEOTIDE SEQUENCE [LARGE SCALE GENOMIC DNA]</scope>
    <source>
        <strain evidence="3 4">DSM 10502</strain>
    </source>
</reference>
<dbReference type="InterPro" id="IPR001633">
    <property type="entry name" value="EAL_dom"/>
</dbReference>
<gene>
    <name evidence="3" type="ORF">SAMN02745190_02192</name>
</gene>
<organism evidence="3 4">
    <name type="scientific">Schwartzia succinivorans DSM 10502</name>
    <dbReference type="NCBI Taxonomy" id="1123243"/>
    <lineage>
        <taxon>Bacteria</taxon>
        <taxon>Bacillati</taxon>
        <taxon>Bacillota</taxon>
        <taxon>Negativicutes</taxon>
        <taxon>Selenomonadales</taxon>
        <taxon>Selenomonadaceae</taxon>
        <taxon>Schwartzia</taxon>
    </lineage>
</organism>
<feature type="transmembrane region" description="Helical" evidence="1">
    <location>
        <begin position="6"/>
        <end position="23"/>
    </location>
</feature>
<proteinExistence type="predicted"/>
<dbReference type="CDD" id="cd01948">
    <property type="entry name" value="EAL"/>
    <property type="match status" value="1"/>
</dbReference>
<evidence type="ECO:0000259" key="2">
    <source>
        <dbReference type="PROSITE" id="PS50883"/>
    </source>
</evidence>
<accession>A0A1M5A3L7</accession>
<keyword evidence="1" id="KW-0812">Transmembrane</keyword>
<keyword evidence="4" id="KW-1185">Reference proteome</keyword>
<sequence>MHYIYEYELASFVIMLALLLHIRSQRQVATRPLRFFLYFLVTALAEAGLNVVASVAINAGTSTPRLFIDGVNLTFFIVEALCRLFFFLYICALCGVHRKTSPIAFFTGVIPAILLLLFILSNPWTHFIYHLDSHNAYILGPYASVEFASYCYYLILTFAVAYYYRDRLQMRHIYIIAEFTLLSIIAVIIEYLYRPLLLTSSVNALVLLNIYGAMQDPKIYQEMVTGFGNWRAFSMRIMQLIRKNKPFGVICIDLNTNRSLFNVIEYSALIHLEESISNWISDHIQENAQAYYLSVQRCFFLVTAPEHLSGISKEISARFSRPWTVQNSPVTLSANIFVESYPENFSTFEGLCGIVHALRLDNKISNGCILWPDDPSQKIYRRSLHIRKVLEAAIENDTVEVYYQPIVDVSDGRPCMLEALARLRDNDGSFIPPDQFITIAEQSGLIYRLQQCILDKICIFCRDKLTALPQNPIDRVHVNLSVLECMQPDMADRILNTIERNGLPPKLFSLELTERMALVTPELMKHHMSVLTNRGVSFSLDDYGTGNANISYIIEYNFDTIKFDRSLMHAFFTNEKAHHIIGREFLIIKDLGLNVIAEGIETEEEMLTLKEHHIQFIQGYYYSRPIPPDECIAYLEKFS</sequence>